<protein>
    <recommendedName>
        <fullName evidence="2">histidine kinase</fullName>
        <ecNumber evidence="2">2.7.13.3</ecNumber>
    </recommendedName>
</protein>
<dbReference type="SMART" id="SM00387">
    <property type="entry name" value="HATPase_c"/>
    <property type="match status" value="1"/>
</dbReference>
<comment type="caution">
    <text evidence="7">The sequence shown here is derived from an EMBL/GenBank/DDBJ whole genome shotgun (WGS) entry which is preliminary data.</text>
</comment>
<evidence type="ECO:0000256" key="3">
    <source>
        <dbReference type="ARBA" id="ARBA00022553"/>
    </source>
</evidence>
<dbReference type="GO" id="GO:0000155">
    <property type="term" value="F:phosphorelay sensor kinase activity"/>
    <property type="evidence" value="ECO:0007669"/>
    <property type="project" value="TreeGrafter"/>
</dbReference>
<dbReference type="InterPro" id="IPR003594">
    <property type="entry name" value="HATPase_dom"/>
</dbReference>
<dbReference type="PROSITE" id="PS50109">
    <property type="entry name" value="HIS_KIN"/>
    <property type="match status" value="1"/>
</dbReference>
<feature type="domain" description="Histidine kinase" evidence="6">
    <location>
        <begin position="1"/>
        <end position="86"/>
    </location>
</feature>
<dbReference type="InterPro" id="IPR004358">
    <property type="entry name" value="Sig_transdc_His_kin-like_C"/>
</dbReference>
<dbReference type="EMBL" id="ACFG01000035">
    <property type="protein sequence ID" value="EEH63310.1"/>
    <property type="molecule type" value="Genomic_DNA"/>
</dbReference>
<evidence type="ECO:0000313" key="7">
    <source>
        <dbReference type="EMBL" id="EEH63310.1"/>
    </source>
</evidence>
<evidence type="ECO:0000256" key="2">
    <source>
        <dbReference type="ARBA" id="ARBA00012438"/>
    </source>
</evidence>
<evidence type="ECO:0000259" key="6">
    <source>
        <dbReference type="PROSITE" id="PS50109"/>
    </source>
</evidence>
<dbReference type="Pfam" id="PF02518">
    <property type="entry name" value="HATPase_c"/>
    <property type="match status" value="1"/>
</dbReference>
<reference evidence="7 8" key="1">
    <citation type="submission" date="2009-01" db="EMBL/GenBank/DDBJ databases">
        <authorList>
            <person name="Qin X."/>
            <person name="Bachman B."/>
            <person name="Battles P."/>
            <person name="Bell A."/>
            <person name="Bess C."/>
            <person name="Bickham C."/>
            <person name="Chaboub L."/>
            <person name="Chen D."/>
            <person name="Coyle M."/>
            <person name="Deiros D.R."/>
            <person name="Dinh H."/>
            <person name="Forbes L."/>
            <person name="Fowler G."/>
            <person name="Francisco L."/>
            <person name="Fu Q."/>
            <person name="Gubbala S."/>
            <person name="Hale W."/>
            <person name="Han Y."/>
            <person name="Hemphill L."/>
            <person name="Highlander S.K."/>
            <person name="Hirani K."/>
            <person name="Hogues M."/>
            <person name="Jackson L."/>
            <person name="Jakkamsetti A."/>
            <person name="Javaid M."/>
            <person name="Jiang H."/>
            <person name="Korchina V."/>
            <person name="Kovar C."/>
            <person name="Lara F."/>
            <person name="Lee S."/>
            <person name="Mata R."/>
            <person name="Mathew T."/>
            <person name="Moen C."/>
            <person name="Morales K."/>
            <person name="Munidasa M."/>
            <person name="Nazareth L."/>
            <person name="Ngo R."/>
            <person name="Nguyen L."/>
            <person name="Okwuonu G."/>
            <person name="Ongeri F."/>
            <person name="Patil S."/>
            <person name="Petrosino J."/>
            <person name="Pham C."/>
            <person name="Pham P."/>
            <person name="Pu L.-L."/>
            <person name="Puazo M."/>
            <person name="Raj R."/>
            <person name="Reid J."/>
            <person name="Rouhana J."/>
            <person name="Saada N."/>
            <person name="Shang Y."/>
            <person name="Simmons D."/>
            <person name="Thornton R."/>
            <person name="Warren J."/>
            <person name="Weissenberger G."/>
            <person name="Zhang J."/>
            <person name="Zhang L."/>
            <person name="Zhou C."/>
            <person name="Zhu D."/>
            <person name="Muzny D."/>
            <person name="Worley K."/>
            <person name="Gibbs R."/>
        </authorList>
    </citation>
    <scope>NUCLEOTIDE SEQUENCE [LARGE SCALE GENOMIC DNA]</scope>
    <source>
        <strain evidence="7 8">DSM 15436</strain>
    </source>
</reference>
<dbReference type="PANTHER" id="PTHR43547">
    <property type="entry name" value="TWO-COMPONENT HISTIDINE KINASE"/>
    <property type="match status" value="1"/>
</dbReference>
<accession>C0W1Y6</accession>
<dbReference type="AlphaFoldDB" id="C0W1Y6"/>
<dbReference type="Proteomes" id="UP000010301">
    <property type="component" value="Unassembled WGS sequence"/>
</dbReference>
<gene>
    <name evidence="7" type="ORF">HMPREF0044_1426</name>
</gene>
<dbReference type="InterPro" id="IPR005467">
    <property type="entry name" value="His_kinase_dom"/>
</dbReference>
<keyword evidence="4 7" id="KW-0418">Kinase</keyword>
<proteinExistence type="predicted"/>
<evidence type="ECO:0000313" key="8">
    <source>
        <dbReference type="Proteomes" id="UP000010301"/>
    </source>
</evidence>
<evidence type="ECO:0000256" key="1">
    <source>
        <dbReference type="ARBA" id="ARBA00000085"/>
    </source>
</evidence>
<keyword evidence="3" id="KW-0597">Phosphoprotein</keyword>
<keyword evidence="4 7" id="KW-0808">Transferase</keyword>
<dbReference type="PRINTS" id="PR00344">
    <property type="entry name" value="BCTRLSENSOR"/>
</dbReference>
<dbReference type="STRING" id="525245.HMPREF0044_1426"/>
<dbReference type="eggNOG" id="COG5002">
    <property type="taxonomic scope" value="Bacteria"/>
</dbReference>
<keyword evidence="8" id="KW-1185">Reference proteome</keyword>
<name>C0W1Y6_9ACTO</name>
<dbReference type="CDD" id="cd00075">
    <property type="entry name" value="HATPase"/>
    <property type="match status" value="1"/>
</dbReference>
<organism evidence="7 8">
    <name type="scientific">Gleimia coleocanis DSM 15436</name>
    <dbReference type="NCBI Taxonomy" id="525245"/>
    <lineage>
        <taxon>Bacteria</taxon>
        <taxon>Bacillati</taxon>
        <taxon>Actinomycetota</taxon>
        <taxon>Actinomycetes</taxon>
        <taxon>Actinomycetales</taxon>
        <taxon>Actinomycetaceae</taxon>
        <taxon>Gleimia</taxon>
    </lineage>
</organism>
<dbReference type="InterPro" id="IPR036890">
    <property type="entry name" value="HATPase_C_sf"/>
</dbReference>
<sequence>MSNLLSNALRHTPAGGQVRISVHRQGASTALIHVADDGEGIPPGQLGHIFERFYRGDAARSRDDGGAGIGLTISKALIEAHGGTLTAPPPDPVAERCLPSASRCPLPTVRRLLGDHALPRVRAVTSTP</sequence>
<dbReference type="Gene3D" id="3.30.565.10">
    <property type="entry name" value="Histidine kinase-like ATPase, C-terminal domain"/>
    <property type="match status" value="1"/>
</dbReference>
<dbReference type="EC" id="2.7.13.3" evidence="2"/>
<evidence type="ECO:0000256" key="4">
    <source>
        <dbReference type="ARBA" id="ARBA00022777"/>
    </source>
</evidence>
<evidence type="ECO:0000256" key="5">
    <source>
        <dbReference type="ARBA" id="ARBA00023012"/>
    </source>
</evidence>
<comment type="catalytic activity">
    <reaction evidence="1">
        <text>ATP + protein L-histidine = ADP + protein N-phospho-L-histidine.</text>
        <dbReference type="EC" id="2.7.13.3"/>
    </reaction>
</comment>
<dbReference type="RefSeq" id="WP_006546284.1">
    <property type="nucleotide sequence ID" value="NZ_DS999540.1"/>
</dbReference>
<dbReference type="PANTHER" id="PTHR43547:SF2">
    <property type="entry name" value="HYBRID SIGNAL TRANSDUCTION HISTIDINE KINASE C"/>
    <property type="match status" value="1"/>
</dbReference>
<keyword evidence="5" id="KW-0902">Two-component regulatory system</keyword>
<dbReference type="SUPFAM" id="SSF55874">
    <property type="entry name" value="ATPase domain of HSP90 chaperone/DNA topoisomerase II/histidine kinase"/>
    <property type="match status" value="1"/>
</dbReference>
<dbReference type="HOGENOM" id="CLU_1954878_0_0_11"/>